<keyword evidence="6" id="KW-1185">Reference proteome</keyword>
<feature type="compositionally biased region" description="Low complexity" evidence="3">
    <location>
        <begin position="37"/>
        <end position="46"/>
    </location>
</feature>
<evidence type="ECO:0000313" key="6">
    <source>
        <dbReference type="Proteomes" id="UP001642260"/>
    </source>
</evidence>
<evidence type="ECO:0000313" key="5">
    <source>
        <dbReference type="EMBL" id="CAH8362317.1"/>
    </source>
</evidence>
<feature type="region of interest" description="Disordered" evidence="3">
    <location>
        <begin position="25"/>
        <end position="62"/>
    </location>
</feature>
<dbReference type="EMBL" id="CAKOAT010330709">
    <property type="protein sequence ID" value="CAH8362317.1"/>
    <property type="molecule type" value="Genomic_DNA"/>
</dbReference>
<comment type="caution">
    <text evidence="5">The sequence shown here is derived from an EMBL/GenBank/DDBJ whole genome shotgun (WGS) entry which is preliminary data.</text>
</comment>
<proteinExistence type="predicted"/>
<dbReference type="PANTHER" id="PTHR31234:SF2">
    <property type="entry name" value="OS05G0199100 PROTEIN"/>
    <property type="match status" value="1"/>
</dbReference>
<keyword evidence="4" id="KW-0812">Transmembrane</keyword>
<evidence type="ECO:0000256" key="3">
    <source>
        <dbReference type="SAM" id="MobiDB-lite"/>
    </source>
</evidence>
<organism evidence="5 6">
    <name type="scientific">Eruca vesicaria subsp. sativa</name>
    <name type="common">Garden rocket</name>
    <name type="synonym">Eruca sativa</name>
    <dbReference type="NCBI Taxonomy" id="29727"/>
    <lineage>
        <taxon>Eukaryota</taxon>
        <taxon>Viridiplantae</taxon>
        <taxon>Streptophyta</taxon>
        <taxon>Embryophyta</taxon>
        <taxon>Tracheophyta</taxon>
        <taxon>Spermatophyta</taxon>
        <taxon>Magnoliopsida</taxon>
        <taxon>eudicotyledons</taxon>
        <taxon>Gunneridae</taxon>
        <taxon>Pentapetalae</taxon>
        <taxon>rosids</taxon>
        <taxon>malvids</taxon>
        <taxon>Brassicales</taxon>
        <taxon>Brassicaceae</taxon>
        <taxon>Brassiceae</taxon>
        <taxon>Eruca</taxon>
    </lineage>
</organism>
<keyword evidence="2 4" id="KW-0472">Membrane</keyword>
<dbReference type="PANTHER" id="PTHR31234">
    <property type="entry name" value="LATE EMBRYOGENESIS ABUNDANT (LEA) HYDROXYPROLINE-RICH GLYCOPROTEIN FAMILY"/>
    <property type="match status" value="1"/>
</dbReference>
<feature type="compositionally biased region" description="Polar residues" evidence="3">
    <location>
        <begin position="26"/>
        <end position="36"/>
    </location>
</feature>
<reference evidence="5 6" key="1">
    <citation type="submission" date="2022-03" db="EMBL/GenBank/DDBJ databases">
        <authorList>
            <person name="Macdonald S."/>
            <person name="Ahmed S."/>
            <person name="Newling K."/>
        </authorList>
    </citation>
    <scope>NUCLEOTIDE SEQUENCE [LARGE SCALE GENOMIC DNA]</scope>
</reference>
<evidence type="ECO:0008006" key="7">
    <source>
        <dbReference type="Google" id="ProtNLM"/>
    </source>
</evidence>
<evidence type="ECO:0000256" key="2">
    <source>
        <dbReference type="ARBA" id="ARBA00023136"/>
    </source>
</evidence>
<evidence type="ECO:0000256" key="4">
    <source>
        <dbReference type="SAM" id="Phobius"/>
    </source>
</evidence>
<feature type="compositionally biased region" description="Pro residues" evidence="3">
    <location>
        <begin position="49"/>
        <end position="61"/>
    </location>
</feature>
<sequence>MADDQRSPPKNNDVFITDMNIRRTKNQSIDITNDNISKSSRSSVDSQRPIPPPTPPPPSPPGTYIFQLPKEQIYRLPPPENARRYEDLSRRKLNRSSYRRCFCYSLAALLVLVTLAAVLVGIFFLVCRPHKPMFSVSGVSIAGVNLTSLISPSIKINLRAENVNKFLGLVYGGGGSAAVIFYDGVKLGDGELTPFVQPADKVTETETTLRGTVIELASSTREGLKEAEEKGNVAFDLRVKAPFKFKVRAVTMWKMVVTVDCKVTVDKLTLATTVITENCVTEDIVIW</sequence>
<name>A0ABC8KTP9_ERUVS</name>
<dbReference type="GO" id="GO:0016020">
    <property type="term" value="C:membrane"/>
    <property type="evidence" value="ECO:0007669"/>
    <property type="project" value="UniProtKB-SubCell"/>
</dbReference>
<evidence type="ECO:0000256" key="1">
    <source>
        <dbReference type="ARBA" id="ARBA00004370"/>
    </source>
</evidence>
<dbReference type="AlphaFoldDB" id="A0ABC8KTP9"/>
<comment type="subcellular location">
    <subcellularLocation>
        <location evidence="1">Membrane</location>
    </subcellularLocation>
</comment>
<keyword evidence="4" id="KW-1133">Transmembrane helix</keyword>
<feature type="transmembrane region" description="Helical" evidence="4">
    <location>
        <begin position="101"/>
        <end position="126"/>
    </location>
</feature>
<gene>
    <name evidence="5" type="ORF">ERUC_LOCUS28073</name>
</gene>
<dbReference type="InterPro" id="IPR044839">
    <property type="entry name" value="NDR1-like"/>
</dbReference>
<dbReference type="Proteomes" id="UP001642260">
    <property type="component" value="Unassembled WGS sequence"/>
</dbReference>
<accession>A0ABC8KTP9</accession>
<protein>
    <recommendedName>
        <fullName evidence="7">Late embryogenesis abundant protein LEA-2 subgroup domain-containing protein</fullName>
    </recommendedName>
</protein>